<dbReference type="AlphaFoldDB" id="D8M769"/>
<protein>
    <submittedName>
        <fullName evidence="5">Uncharacterized protein</fullName>
    </submittedName>
</protein>
<feature type="region of interest" description="Disordered" evidence="4">
    <location>
        <begin position="246"/>
        <end position="334"/>
    </location>
</feature>
<name>D8M769_BLAHO</name>
<organism evidence="5">
    <name type="scientific">Blastocystis hominis</name>
    <dbReference type="NCBI Taxonomy" id="12968"/>
    <lineage>
        <taxon>Eukaryota</taxon>
        <taxon>Sar</taxon>
        <taxon>Stramenopiles</taxon>
        <taxon>Bigyra</taxon>
        <taxon>Opalozoa</taxon>
        <taxon>Opalinata</taxon>
        <taxon>Blastocystidae</taxon>
        <taxon>Blastocystis</taxon>
    </lineage>
</organism>
<evidence type="ECO:0000256" key="2">
    <source>
        <dbReference type="ARBA" id="ARBA00006809"/>
    </source>
</evidence>
<gene>
    <name evidence="5" type="ORF">GSBLH_T00003718001</name>
</gene>
<evidence type="ECO:0000256" key="3">
    <source>
        <dbReference type="ARBA" id="ARBA00023242"/>
    </source>
</evidence>
<evidence type="ECO:0000313" key="5">
    <source>
        <dbReference type="EMBL" id="CBK23908.2"/>
    </source>
</evidence>
<evidence type="ECO:0000313" key="6">
    <source>
        <dbReference type="Proteomes" id="UP000008312"/>
    </source>
</evidence>
<keyword evidence="6" id="KW-1185">Reference proteome</keyword>
<dbReference type="PANTHER" id="PTHR13213:SF2">
    <property type="entry name" value="MYB-BINDING PROTEIN 1A"/>
    <property type="match status" value="1"/>
</dbReference>
<dbReference type="EMBL" id="FN668672">
    <property type="protein sequence ID" value="CBK23908.2"/>
    <property type="molecule type" value="Genomic_DNA"/>
</dbReference>
<dbReference type="RefSeq" id="XP_012897956.1">
    <property type="nucleotide sequence ID" value="XM_013042502.1"/>
</dbReference>
<accession>D8M769</accession>
<dbReference type="GO" id="GO:0003677">
    <property type="term" value="F:DNA binding"/>
    <property type="evidence" value="ECO:0007669"/>
    <property type="project" value="InterPro"/>
</dbReference>
<reference evidence="5" key="1">
    <citation type="submission" date="2010-02" db="EMBL/GenBank/DDBJ databases">
        <title>Sequencing and annotation of the Blastocystis hominis genome.</title>
        <authorList>
            <person name="Wincker P."/>
        </authorList>
    </citation>
    <scope>NUCLEOTIDE SEQUENCE</scope>
    <source>
        <strain evidence="5">Singapore isolate B</strain>
    </source>
</reference>
<proteinExistence type="inferred from homology"/>
<evidence type="ECO:0000256" key="1">
    <source>
        <dbReference type="ARBA" id="ARBA00004123"/>
    </source>
</evidence>
<comment type="subcellular location">
    <subcellularLocation>
        <location evidence="1">Nucleus</location>
    </subcellularLocation>
</comment>
<dbReference type="GeneID" id="24920787"/>
<dbReference type="SUPFAM" id="SSF48371">
    <property type="entry name" value="ARM repeat"/>
    <property type="match status" value="1"/>
</dbReference>
<evidence type="ECO:0000256" key="4">
    <source>
        <dbReference type="SAM" id="MobiDB-lite"/>
    </source>
</evidence>
<dbReference type="InParanoid" id="D8M769"/>
<dbReference type="PANTHER" id="PTHR13213">
    <property type="entry name" value="MYB-BINDING PROTEIN 1A FAMILY MEMBER"/>
    <property type="match status" value="1"/>
</dbReference>
<feature type="compositionally biased region" description="Acidic residues" evidence="4">
    <location>
        <begin position="314"/>
        <end position="324"/>
    </location>
</feature>
<dbReference type="GO" id="GO:0005730">
    <property type="term" value="C:nucleolus"/>
    <property type="evidence" value="ECO:0007669"/>
    <property type="project" value="InterPro"/>
</dbReference>
<dbReference type="InterPro" id="IPR007015">
    <property type="entry name" value="DNA_pol_V/MYBBP1A"/>
</dbReference>
<sequence length="334" mass="38571">MDPMVLERFLLTLCCTEIDEEQSTEQSTEQSKADVSRCDFLHADFLSDLKSFCRPALSDAVRSHAQSLLFSVLRSLAQKTEDGSQAGVSKEKELYVYLVLQEYQRLEARIRSTEGVSLVHEWEEGETEVRSKLLASVETLVEKIKKEDSKQEVMFTNLLINIAIEQIFKPEYSQFIPDVLECYEQFSATKRRDDERPIAVLLEVVLILLRTSSKVLRDNAVKLFGGLCEDLTEEDVNDMLQVFWTNESLEEEDEEEEDGEEESEEMEIEMSEDESEAKEEEEEEKEEEEEEEEESEDIESSEENESSKEKEAGPEEDSDVDWDQEVVAFPSLYL</sequence>
<dbReference type="Pfam" id="PF04931">
    <property type="entry name" value="DNA_pol_phi"/>
    <property type="match status" value="1"/>
</dbReference>
<keyword evidence="3" id="KW-0539">Nucleus</keyword>
<feature type="compositionally biased region" description="Acidic residues" evidence="4">
    <location>
        <begin position="248"/>
        <end position="304"/>
    </location>
</feature>
<comment type="similarity">
    <text evidence="2">Belongs to the MYBBP1A family.</text>
</comment>
<dbReference type="GO" id="GO:0006355">
    <property type="term" value="P:regulation of DNA-templated transcription"/>
    <property type="evidence" value="ECO:0007669"/>
    <property type="project" value="InterPro"/>
</dbReference>
<dbReference type="Proteomes" id="UP000008312">
    <property type="component" value="Unassembled WGS sequence"/>
</dbReference>
<dbReference type="InterPro" id="IPR016024">
    <property type="entry name" value="ARM-type_fold"/>
</dbReference>